<feature type="domain" description="D-isomer specific 2-hydroxyacid dehydrogenase NAD-binding" evidence="6">
    <location>
        <begin position="113"/>
        <end position="283"/>
    </location>
</feature>
<evidence type="ECO:0000259" key="5">
    <source>
        <dbReference type="Pfam" id="PF00389"/>
    </source>
</evidence>
<evidence type="ECO:0000256" key="4">
    <source>
        <dbReference type="RuleBase" id="RU003719"/>
    </source>
</evidence>
<dbReference type="GO" id="GO:0051287">
    <property type="term" value="F:NAD binding"/>
    <property type="evidence" value="ECO:0007669"/>
    <property type="project" value="InterPro"/>
</dbReference>
<dbReference type="FunFam" id="3.40.50.720:FF:000203">
    <property type="entry name" value="D-3-phosphoglycerate dehydrogenase (SerA)"/>
    <property type="match status" value="1"/>
</dbReference>
<keyword evidence="3" id="KW-0520">NAD</keyword>
<reference evidence="7 8" key="1">
    <citation type="submission" date="2016-09" db="EMBL/GenBank/DDBJ databases">
        <authorList>
            <person name="Capua I."/>
            <person name="De Benedictis P."/>
            <person name="Joannis T."/>
            <person name="Lombin L.H."/>
            <person name="Cattoli G."/>
        </authorList>
    </citation>
    <scope>NUCLEOTIDE SEQUENCE [LARGE SCALE GENOMIC DNA]</scope>
    <source>
        <strain evidence="7 8">A7P-90m</strain>
    </source>
</reference>
<dbReference type="InterPro" id="IPR029753">
    <property type="entry name" value="D-isomer_DH_CS"/>
</dbReference>
<proteinExistence type="inferred from homology"/>
<dbReference type="InterPro" id="IPR006139">
    <property type="entry name" value="D-isomer_2_OHA_DH_cat_dom"/>
</dbReference>
<dbReference type="InterPro" id="IPR036291">
    <property type="entry name" value="NAD(P)-bd_dom_sf"/>
</dbReference>
<dbReference type="RefSeq" id="WP_092435898.1">
    <property type="nucleotide sequence ID" value="NZ_FMYP01000008.1"/>
</dbReference>
<comment type="similarity">
    <text evidence="1 4">Belongs to the D-isomer specific 2-hydroxyacid dehydrogenase family.</text>
</comment>
<accession>A0A1G6H8R6</accession>
<evidence type="ECO:0000256" key="1">
    <source>
        <dbReference type="ARBA" id="ARBA00005854"/>
    </source>
</evidence>
<dbReference type="Proteomes" id="UP000199452">
    <property type="component" value="Unassembled WGS sequence"/>
</dbReference>
<dbReference type="AlphaFoldDB" id="A0A1G6H8R6"/>
<dbReference type="SUPFAM" id="SSF51735">
    <property type="entry name" value="NAD(P)-binding Rossmann-fold domains"/>
    <property type="match status" value="1"/>
</dbReference>
<dbReference type="Pfam" id="PF00389">
    <property type="entry name" value="2-Hacid_dh"/>
    <property type="match status" value="1"/>
</dbReference>
<evidence type="ECO:0000313" key="8">
    <source>
        <dbReference type="Proteomes" id="UP000199452"/>
    </source>
</evidence>
<dbReference type="PROSITE" id="PS00671">
    <property type="entry name" value="D_2_HYDROXYACID_DH_3"/>
    <property type="match status" value="1"/>
</dbReference>
<dbReference type="Gene3D" id="3.40.50.720">
    <property type="entry name" value="NAD(P)-binding Rossmann-like Domain"/>
    <property type="match status" value="2"/>
</dbReference>
<dbReference type="InterPro" id="IPR029752">
    <property type="entry name" value="D-isomer_DH_CS1"/>
</dbReference>
<dbReference type="PANTHER" id="PTHR43761:SF1">
    <property type="entry name" value="D-ISOMER SPECIFIC 2-HYDROXYACID DEHYDROGENASE CATALYTIC DOMAIN-CONTAINING PROTEIN-RELATED"/>
    <property type="match status" value="1"/>
</dbReference>
<sequence length="313" mass="33484">MNITIAEPIGLTTEKLDRFKNHLEEHGHALSFFNTRPDSNTELLERIKAADVVIISNLPLPGEVIRQCPALKFINIAFTGTDHVDKTACKELGITVCNAAGYSTNAVAELAISSAISLLRKTVEMERNLRSGLDRKGFLGGELSGKTVGIVGLGAIGERVAALALAFGCKVLAYNRSKKNIPGVSQVSLSRLLVESDIVSLHVPLNSETTGMINSESFQMMKPSALLINTARGNVVDIPALAAALKAGTITGAAIDVYEKEPPLEKAHPMMDAPNTILLPHIGFATNEAIDIRSEIIIENTVGWLNGKPMNVV</sequence>
<dbReference type="GO" id="GO:0016616">
    <property type="term" value="F:oxidoreductase activity, acting on the CH-OH group of donors, NAD or NADP as acceptor"/>
    <property type="evidence" value="ECO:0007669"/>
    <property type="project" value="InterPro"/>
</dbReference>
<name>A0A1G6H8R6_9BACT</name>
<protein>
    <submittedName>
        <fullName evidence="7">D-3-phosphoglycerate dehydrogenase</fullName>
    </submittedName>
</protein>
<gene>
    <name evidence="7" type="ORF">SAMN05216323_100842</name>
</gene>
<evidence type="ECO:0000256" key="2">
    <source>
        <dbReference type="ARBA" id="ARBA00023002"/>
    </source>
</evidence>
<feature type="domain" description="D-isomer specific 2-hydroxyacid dehydrogenase catalytic" evidence="5">
    <location>
        <begin position="20"/>
        <end position="311"/>
    </location>
</feature>
<dbReference type="STRING" id="1640674.SAMN05216323_100842"/>
<dbReference type="PROSITE" id="PS00670">
    <property type="entry name" value="D_2_HYDROXYACID_DH_2"/>
    <property type="match status" value="1"/>
</dbReference>
<dbReference type="InterPro" id="IPR050418">
    <property type="entry name" value="D-iso_2-hydroxyacid_DH_PdxB"/>
</dbReference>
<keyword evidence="8" id="KW-1185">Reference proteome</keyword>
<organism evidence="7 8">
    <name type="scientific">Williamwhitmania taraxaci</name>
    <dbReference type="NCBI Taxonomy" id="1640674"/>
    <lineage>
        <taxon>Bacteria</taxon>
        <taxon>Pseudomonadati</taxon>
        <taxon>Bacteroidota</taxon>
        <taxon>Bacteroidia</taxon>
        <taxon>Bacteroidales</taxon>
        <taxon>Williamwhitmaniaceae</taxon>
        <taxon>Williamwhitmania</taxon>
    </lineage>
</organism>
<dbReference type="InterPro" id="IPR006140">
    <property type="entry name" value="D-isomer_DH_NAD-bd"/>
</dbReference>
<dbReference type="Pfam" id="PF02826">
    <property type="entry name" value="2-Hacid_dh_C"/>
    <property type="match status" value="1"/>
</dbReference>
<keyword evidence="2 4" id="KW-0560">Oxidoreductase</keyword>
<evidence type="ECO:0000256" key="3">
    <source>
        <dbReference type="ARBA" id="ARBA00023027"/>
    </source>
</evidence>
<dbReference type="EMBL" id="FMYP01000008">
    <property type="protein sequence ID" value="SDB90679.1"/>
    <property type="molecule type" value="Genomic_DNA"/>
</dbReference>
<evidence type="ECO:0000259" key="6">
    <source>
        <dbReference type="Pfam" id="PF02826"/>
    </source>
</evidence>
<dbReference type="PANTHER" id="PTHR43761">
    <property type="entry name" value="D-ISOMER SPECIFIC 2-HYDROXYACID DEHYDROGENASE FAMILY PROTEIN (AFU_ORTHOLOGUE AFUA_1G13630)"/>
    <property type="match status" value="1"/>
</dbReference>
<evidence type="ECO:0000313" key="7">
    <source>
        <dbReference type="EMBL" id="SDB90679.1"/>
    </source>
</evidence>
<dbReference type="PROSITE" id="PS00065">
    <property type="entry name" value="D_2_HYDROXYACID_DH_1"/>
    <property type="match status" value="1"/>
</dbReference>
<dbReference type="OrthoDB" id="9777288at2"/>
<dbReference type="SUPFAM" id="SSF52283">
    <property type="entry name" value="Formate/glycerate dehydrogenase catalytic domain-like"/>
    <property type="match status" value="1"/>
</dbReference>